<gene>
    <name evidence="1" type="ORF">K441DRAFT_669087</name>
</gene>
<evidence type="ECO:0000313" key="1">
    <source>
        <dbReference type="EMBL" id="OCK88497.1"/>
    </source>
</evidence>
<dbReference type="EMBL" id="KV748242">
    <property type="protein sequence ID" value="OCK88497.1"/>
    <property type="molecule type" value="Genomic_DNA"/>
</dbReference>
<proteinExistence type="predicted"/>
<keyword evidence="2" id="KW-1185">Reference proteome</keyword>
<name>A0ACC8EQC5_9PEZI</name>
<protein>
    <submittedName>
        <fullName evidence="1">Uncharacterized protein</fullName>
    </submittedName>
</protein>
<evidence type="ECO:0000313" key="2">
    <source>
        <dbReference type="Proteomes" id="UP000250078"/>
    </source>
</evidence>
<accession>A0ACC8EQC5</accession>
<reference evidence="1 2" key="1">
    <citation type="journal article" date="2016" name="Nat. Commun.">
        <title>Ectomycorrhizal ecology is imprinted in the genome of the dominant symbiotic fungus Cenococcum geophilum.</title>
        <authorList>
            <consortium name="DOE Joint Genome Institute"/>
            <person name="Peter M."/>
            <person name="Kohler A."/>
            <person name="Ohm R.A."/>
            <person name="Kuo A."/>
            <person name="Krutzmann J."/>
            <person name="Morin E."/>
            <person name="Arend M."/>
            <person name="Barry K.W."/>
            <person name="Binder M."/>
            <person name="Choi C."/>
            <person name="Clum A."/>
            <person name="Copeland A."/>
            <person name="Grisel N."/>
            <person name="Haridas S."/>
            <person name="Kipfer T."/>
            <person name="LaButti K."/>
            <person name="Lindquist E."/>
            <person name="Lipzen A."/>
            <person name="Maire R."/>
            <person name="Meier B."/>
            <person name="Mihaltcheva S."/>
            <person name="Molinier V."/>
            <person name="Murat C."/>
            <person name="Poggeler S."/>
            <person name="Quandt C.A."/>
            <person name="Sperisen C."/>
            <person name="Tritt A."/>
            <person name="Tisserant E."/>
            <person name="Crous P.W."/>
            <person name="Henrissat B."/>
            <person name="Nehls U."/>
            <person name="Egli S."/>
            <person name="Spatafora J.W."/>
            <person name="Grigoriev I.V."/>
            <person name="Martin F.M."/>
        </authorList>
    </citation>
    <scope>NUCLEOTIDE SEQUENCE [LARGE SCALE GENOMIC DNA]</scope>
    <source>
        <strain evidence="1 2">1.58</strain>
    </source>
</reference>
<dbReference type="Proteomes" id="UP000250078">
    <property type="component" value="Unassembled WGS sequence"/>
</dbReference>
<organism evidence="1 2">
    <name type="scientific">Cenococcum geophilum 1.58</name>
    <dbReference type="NCBI Taxonomy" id="794803"/>
    <lineage>
        <taxon>Eukaryota</taxon>
        <taxon>Fungi</taxon>
        <taxon>Dikarya</taxon>
        <taxon>Ascomycota</taxon>
        <taxon>Pezizomycotina</taxon>
        <taxon>Dothideomycetes</taxon>
        <taxon>Pleosporomycetidae</taxon>
        <taxon>Gloniales</taxon>
        <taxon>Gloniaceae</taxon>
        <taxon>Cenococcum</taxon>
    </lineage>
</organism>
<sequence>MTSSNGGKISDSEYEISFGVVILAAGRGLRAGCDPCPKQYRRVAGETAISRTVRTFRSWNSHCAIVIVRHADDSALLEEALHNRDVNMHDTVGGATRQASTLEGLRFLDSISASPSHVFIHDAARPLVSLSLLNRVQACLLEEPRVGVIPAVPIADTVKQTASTGIIVRTVPRDGLYCSQTPQGFSLQAILDVHERAAGSAVTGFTDDASLFEWADMAVRVTQGEQRNIKITHREDFEEVERILRAGNRVAKIDVRVGHGYDTHKLVPGGKMMLCGVEIPHHSSLLGHSDADVGLHALTSALLATVGAGDIGSHFPPSDPQWKGASSDRFLQYANQLVNDNGGVFTHCDVTLICETPRIGPYRHAMKNSIADILGLDGSRVSIKAATNEELGFVGRQEGIVALATATAVFG</sequence>